<dbReference type="EMBL" id="ACBY02000025">
    <property type="protein sequence ID" value="EFB75564.1"/>
    <property type="molecule type" value="Genomic_DNA"/>
</dbReference>
<dbReference type="AlphaFoldDB" id="D1PP68"/>
<protein>
    <recommendedName>
        <fullName evidence="4">FG-GAP repeat protein</fullName>
    </recommendedName>
</protein>
<comment type="caution">
    <text evidence="2">The sequence shown here is derived from an EMBL/GenBank/DDBJ whole genome shotgun (WGS) entry which is preliminary data.</text>
</comment>
<dbReference type="eggNOG" id="COG0457">
    <property type="taxonomic scope" value="Bacteria"/>
</dbReference>
<proteinExistence type="predicted"/>
<keyword evidence="3" id="KW-1185">Reference proteome</keyword>
<organism evidence="2 3">
    <name type="scientific">Subdoligranulum variabile DSM 15176</name>
    <dbReference type="NCBI Taxonomy" id="411471"/>
    <lineage>
        <taxon>Bacteria</taxon>
        <taxon>Bacillati</taxon>
        <taxon>Bacillota</taxon>
        <taxon>Clostridia</taxon>
        <taxon>Eubacteriales</taxon>
        <taxon>Oscillospiraceae</taxon>
        <taxon>Subdoligranulum</taxon>
    </lineage>
</organism>
<evidence type="ECO:0000256" key="1">
    <source>
        <dbReference type="SAM" id="SignalP"/>
    </source>
</evidence>
<dbReference type="HOGENOM" id="CLU_048406_0_0_9"/>
<gene>
    <name evidence="2" type="ORF">SUBVAR_06182</name>
</gene>
<keyword evidence="1" id="KW-0732">Signal</keyword>
<evidence type="ECO:0008006" key="4">
    <source>
        <dbReference type="Google" id="ProtNLM"/>
    </source>
</evidence>
<dbReference type="InterPro" id="IPR028994">
    <property type="entry name" value="Integrin_alpha_N"/>
</dbReference>
<dbReference type="PROSITE" id="PS51257">
    <property type="entry name" value="PROKAR_LIPOPROTEIN"/>
    <property type="match status" value="1"/>
</dbReference>
<dbReference type="STRING" id="411471.SUBVAR_06182"/>
<evidence type="ECO:0000313" key="2">
    <source>
        <dbReference type="EMBL" id="EFB75564.1"/>
    </source>
</evidence>
<sequence length="443" mass="47653">MLKKCREGCRVKSRIIALALGVVLLSGCSTSNDVETLLRAPQLSGESAAVQKALNSYLGGSATLKYPASGDFLSPFAFGDWDGDGTQEAAVLYTADTTGSNVFLAVLEPNGEDSWQVSRTVEGLSSEVETFSAAHLRDAQSQQILAGYGSAQGDRYLVVYEYNGTELSTIISNRYSEMVLGDFTGKGDTQDLVLALPTDTEYGGVTLQLLTNVDGEFRSYQTLNLGEGSYSGCAALSAGQGRDDAMYLVMDAWSGNNSLVSDIILYDEETGFLQPYHPPGLTDPQRSTLRYHTELLSRDIDGNGTVDIPVEVDDGGNLQSPMDKSLVFLLWKDYAGADGGHSHFGIYDSKNNFYMSLPESMHGSILIRSNPAGNGWMICNSDGTTVYCEMRVVDPAEETDSGAASYERIANIGSQQLQARIVTPYYGLSIDSITGSTVLLGLE</sequence>
<reference evidence="2" key="1">
    <citation type="submission" date="2009-12" db="EMBL/GenBank/DDBJ databases">
        <authorList>
            <person name="Weinstock G."/>
            <person name="Sodergren E."/>
            <person name="Clifton S."/>
            <person name="Fulton L."/>
            <person name="Fulton B."/>
            <person name="Courtney L."/>
            <person name="Fronick C."/>
            <person name="Harrison M."/>
            <person name="Strong C."/>
            <person name="Farmer C."/>
            <person name="Delahaunty K."/>
            <person name="Markovic C."/>
            <person name="Hall O."/>
            <person name="Minx P."/>
            <person name="Tomlinson C."/>
            <person name="Mitreva M."/>
            <person name="Nelson J."/>
            <person name="Hou S."/>
            <person name="Wollam A."/>
            <person name="Pepin K.H."/>
            <person name="Johnson M."/>
            <person name="Bhonagiri V."/>
            <person name="Nash W.E."/>
            <person name="Warren W."/>
            <person name="Chinwalla A."/>
            <person name="Mardis E.R."/>
            <person name="Wilson R.K."/>
        </authorList>
    </citation>
    <scope>NUCLEOTIDE SEQUENCE [LARGE SCALE GENOMIC DNA]</scope>
    <source>
        <strain evidence="2">DSM 15176</strain>
    </source>
</reference>
<feature type="chain" id="PRO_5003026492" description="FG-GAP repeat protein" evidence="1">
    <location>
        <begin position="32"/>
        <end position="443"/>
    </location>
</feature>
<feature type="signal peptide" evidence="1">
    <location>
        <begin position="1"/>
        <end position="31"/>
    </location>
</feature>
<dbReference type="SUPFAM" id="SSF69318">
    <property type="entry name" value="Integrin alpha N-terminal domain"/>
    <property type="match status" value="1"/>
</dbReference>
<accession>D1PP68</accession>
<name>D1PP68_9FIRM</name>
<evidence type="ECO:0000313" key="3">
    <source>
        <dbReference type="Proteomes" id="UP000003438"/>
    </source>
</evidence>
<dbReference type="Proteomes" id="UP000003438">
    <property type="component" value="Unassembled WGS sequence"/>
</dbReference>